<dbReference type="EMBL" id="RDQL01000013">
    <property type="protein sequence ID" value="RMW97772.1"/>
    <property type="molecule type" value="Genomic_DNA"/>
</dbReference>
<dbReference type="Proteomes" id="UP000267035">
    <property type="component" value="Unassembled WGS sequence"/>
</dbReference>
<reference evidence="1 2" key="1">
    <citation type="submission" date="2018-10" db="EMBL/GenBank/DDBJ databases">
        <title>Comamonadaceae CDC group NO-1 genome sequencing and assembly.</title>
        <authorList>
            <person name="Bernier A.-M."/>
            <person name="Bernard K."/>
        </authorList>
    </citation>
    <scope>NUCLEOTIDE SEQUENCE [LARGE SCALE GENOMIC DNA]</scope>
    <source>
        <strain evidence="1 2">NML161473</strain>
    </source>
</reference>
<proteinExistence type="predicted"/>
<dbReference type="AlphaFoldDB" id="A0A3M6Q3J4"/>
<evidence type="ECO:0000313" key="2">
    <source>
        <dbReference type="Proteomes" id="UP000267035"/>
    </source>
</evidence>
<evidence type="ECO:0000313" key="1">
    <source>
        <dbReference type="EMBL" id="RMW97772.1"/>
    </source>
</evidence>
<name>A0A3M6Q3J4_9BURK</name>
<organism evidence="1 2">
    <name type="scientific">Allofranklinella schreckenbergeri</name>
    <dbReference type="NCBI Taxonomy" id="1076744"/>
    <lineage>
        <taxon>Bacteria</taxon>
        <taxon>Pseudomonadati</taxon>
        <taxon>Pseudomonadota</taxon>
        <taxon>Betaproteobacteria</taxon>
        <taxon>Burkholderiales</taxon>
        <taxon>Comamonadaceae</taxon>
        <taxon>Allofranklinella</taxon>
    </lineage>
</organism>
<gene>
    <name evidence="1" type="ORF">EBQ25_09455</name>
</gene>
<dbReference type="RefSeq" id="WP_122254343.1">
    <property type="nucleotide sequence ID" value="NZ_RDQL01000013.1"/>
</dbReference>
<keyword evidence="2" id="KW-1185">Reference proteome</keyword>
<protein>
    <submittedName>
        <fullName evidence="1">Uncharacterized protein</fullName>
    </submittedName>
</protein>
<sequence>MSEPAPQPQQPQPLRPWRWRDWFSASARRDAIELFLLPGLAAILPWRLAFAVLRWLAFHWRYPYRPTVEAAWQQALARGQVQPEQQHVWQAERRLVTLVDHADMYLSLTRNPRRYMARWLEASGQWTPPGQAAVLVTFHWGAGMWGLHHARAAGLQPVALIEALNPSHFPGRPLLYHYARWRIRQVRKALGQAPVDISQSLRPILQALRAQQQVLVVADVPADRAGSSISVEFTGQRTQVPRALLKLMAQQRIPVCYYITGIDLLTGQRFVRMQPLGAFDDAEALAAALFARLDGLMAEKNAAWHLWDQAPRFWGNP</sequence>
<accession>A0A3M6Q3J4</accession>
<comment type="caution">
    <text evidence="1">The sequence shown here is derived from an EMBL/GenBank/DDBJ whole genome shotgun (WGS) entry which is preliminary data.</text>
</comment>